<feature type="domain" description="NB-ARC" evidence="3">
    <location>
        <begin position="367"/>
        <end position="530"/>
    </location>
</feature>
<feature type="signal peptide" evidence="2">
    <location>
        <begin position="1"/>
        <end position="28"/>
    </location>
</feature>
<evidence type="ECO:0008006" key="7">
    <source>
        <dbReference type="Google" id="ProtNLM"/>
    </source>
</evidence>
<dbReference type="PANTHER" id="PTHR48182">
    <property type="entry name" value="PROTEIN SERAC1"/>
    <property type="match status" value="1"/>
</dbReference>
<evidence type="ECO:0000259" key="3">
    <source>
        <dbReference type="Pfam" id="PF00931"/>
    </source>
</evidence>
<dbReference type="InterPro" id="IPR052374">
    <property type="entry name" value="SERAC1"/>
</dbReference>
<dbReference type="InterPro" id="IPR027417">
    <property type="entry name" value="P-loop_NTPase"/>
</dbReference>
<dbReference type="EMBL" id="KZ613498">
    <property type="protein sequence ID" value="PMD17725.1"/>
    <property type="molecule type" value="Genomic_DNA"/>
</dbReference>
<dbReference type="Proteomes" id="UP000235672">
    <property type="component" value="Unassembled WGS sequence"/>
</dbReference>
<dbReference type="SUPFAM" id="SSF52540">
    <property type="entry name" value="P-loop containing nucleoside triphosphate hydrolases"/>
    <property type="match status" value="1"/>
</dbReference>
<dbReference type="SUPFAM" id="SSF53474">
    <property type="entry name" value="alpha/beta-Hydrolases"/>
    <property type="match status" value="1"/>
</dbReference>
<dbReference type="Gene3D" id="3.40.50.300">
    <property type="entry name" value="P-loop containing nucleotide triphosphate hydrolases"/>
    <property type="match status" value="1"/>
</dbReference>
<accession>A0A2J6PUN1</accession>
<feature type="non-terminal residue" evidence="5">
    <location>
        <position position="813"/>
    </location>
</feature>
<dbReference type="Pfam" id="PF00931">
    <property type="entry name" value="NB-ARC"/>
    <property type="match status" value="1"/>
</dbReference>
<sequence length="813" mass="92439">MARWVFWAVSGPLFLLIIQRLLFQLVDSNIISRIEKPPKSEFSLVEIELVPGQDSSRSKAEGYSCSSGIDIIFVHGLGSNPDTTWGIIGTSQPPKFGDSGVWYVTDCWITHFLPDDLPQETLAHTRAFFYNYDSYWYRDALDRRLWDLGERLLFHIGSEIQQCEKRRLVFVAFSYGGLVVKQALVRAKSHEKYSALSKNTEGVIFLGAPHRGSDVTPWGLRIARVLRLIGSNPSILEGLQYDALPLRNLHTEFMGAYGTSLKLINFFEERPTRFLDFGFMKWEEFVVRQPSATFDSPGVQNIGLPVDHSGLNKFKSRSIEYKLVLNALVSLIEESRHIVQHHLDDSVLQSTVSVYVERDVLSRMLESKLQALKDGSDILHAVILYGLGGSGKSQLVLRYVETHRRRYSHIFWVDAATKESTFESFRVIGQDLKLGIYEKSDIDPQEPVLENRVILEVLKWFRQASGKEADWLVIIDNADDLTWGIESLIPRGAKGSIIITTRNVDFTNLLTNVESLAVGNMEVEEVISLLLKGVDLELENAPTGVLAIARSIAEALDYLPLALDLARAYVADVRRTETAEKALSTYLKDFQRHQDEILGDKTLSRMSNLAVVYEDRGRWKDAQEIFDLVRDKRLKSLGKTNEYTLTSMMNSAVSLLKQKRLDEAEQDMLEVLELDKKVFGDYHYFTITTMLNLAQVYAHQYRFQEAEELSSHVAKFREETLGLNHPDTLAIKINLVALYLDEGRLGEAEILLNYDLEAAGNVLGEQHPTLMRLQAMRVKFHELNGRWEEAEQLQVQLVENRTAILGPQHPQTV</sequence>
<proteinExistence type="inferred from homology"/>
<evidence type="ECO:0000256" key="1">
    <source>
        <dbReference type="ARBA" id="ARBA00007920"/>
    </source>
</evidence>
<reference evidence="5 6" key="1">
    <citation type="submission" date="2016-05" db="EMBL/GenBank/DDBJ databases">
        <title>A degradative enzymes factory behind the ericoid mycorrhizal symbiosis.</title>
        <authorList>
            <consortium name="DOE Joint Genome Institute"/>
            <person name="Martino E."/>
            <person name="Morin E."/>
            <person name="Grelet G."/>
            <person name="Kuo A."/>
            <person name="Kohler A."/>
            <person name="Daghino S."/>
            <person name="Barry K."/>
            <person name="Choi C."/>
            <person name="Cichocki N."/>
            <person name="Clum A."/>
            <person name="Copeland A."/>
            <person name="Hainaut M."/>
            <person name="Haridas S."/>
            <person name="Labutti K."/>
            <person name="Lindquist E."/>
            <person name="Lipzen A."/>
            <person name="Khouja H.-R."/>
            <person name="Murat C."/>
            <person name="Ohm R."/>
            <person name="Olson A."/>
            <person name="Spatafora J."/>
            <person name="Veneault-Fourrey C."/>
            <person name="Henrissat B."/>
            <person name="Grigoriev I."/>
            <person name="Martin F."/>
            <person name="Perotto S."/>
        </authorList>
    </citation>
    <scope>NUCLEOTIDE SEQUENCE [LARGE SCALE GENOMIC DNA]</scope>
    <source>
        <strain evidence="5 6">UAMH 7357</strain>
    </source>
</reference>
<organism evidence="5 6">
    <name type="scientific">Hyaloscypha hepaticicola</name>
    <dbReference type="NCBI Taxonomy" id="2082293"/>
    <lineage>
        <taxon>Eukaryota</taxon>
        <taxon>Fungi</taxon>
        <taxon>Dikarya</taxon>
        <taxon>Ascomycota</taxon>
        <taxon>Pezizomycotina</taxon>
        <taxon>Leotiomycetes</taxon>
        <taxon>Helotiales</taxon>
        <taxon>Hyaloscyphaceae</taxon>
        <taxon>Hyaloscypha</taxon>
    </lineage>
</organism>
<keyword evidence="6" id="KW-1185">Reference proteome</keyword>
<dbReference type="OrthoDB" id="5086500at2759"/>
<dbReference type="InterPro" id="IPR011990">
    <property type="entry name" value="TPR-like_helical_dom_sf"/>
</dbReference>
<dbReference type="Pfam" id="PF13374">
    <property type="entry name" value="TPR_10"/>
    <property type="match status" value="1"/>
</dbReference>
<feature type="domain" description="DUF676" evidence="4">
    <location>
        <begin position="148"/>
        <end position="210"/>
    </location>
</feature>
<feature type="chain" id="PRO_5014390255" description="NB-ARC domain-containing protein" evidence="2">
    <location>
        <begin position="29"/>
        <end position="813"/>
    </location>
</feature>
<gene>
    <name evidence="5" type="ORF">NA56DRAFT_605582</name>
</gene>
<evidence type="ECO:0000313" key="6">
    <source>
        <dbReference type="Proteomes" id="UP000235672"/>
    </source>
</evidence>
<dbReference type="SUPFAM" id="SSF48452">
    <property type="entry name" value="TPR-like"/>
    <property type="match status" value="2"/>
</dbReference>
<protein>
    <recommendedName>
        <fullName evidence="7">NB-ARC domain-containing protein</fullName>
    </recommendedName>
</protein>
<evidence type="ECO:0000313" key="5">
    <source>
        <dbReference type="EMBL" id="PMD17725.1"/>
    </source>
</evidence>
<dbReference type="AlphaFoldDB" id="A0A2J6PUN1"/>
<evidence type="ECO:0000259" key="4">
    <source>
        <dbReference type="Pfam" id="PF05057"/>
    </source>
</evidence>
<dbReference type="InterPro" id="IPR029058">
    <property type="entry name" value="AB_hydrolase_fold"/>
</dbReference>
<dbReference type="Pfam" id="PF13424">
    <property type="entry name" value="TPR_12"/>
    <property type="match status" value="1"/>
</dbReference>
<dbReference type="Gene3D" id="3.40.50.1820">
    <property type="entry name" value="alpha/beta hydrolase"/>
    <property type="match status" value="1"/>
</dbReference>
<dbReference type="GO" id="GO:0043531">
    <property type="term" value="F:ADP binding"/>
    <property type="evidence" value="ECO:0007669"/>
    <property type="project" value="InterPro"/>
</dbReference>
<name>A0A2J6PUN1_9HELO</name>
<comment type="similarity">
    <text evidence="1">Belongs to the putative lipase ROG1 family.</text>
</comment>
<dbReference type="InterPro" id="IPR002182">
    <property type="entry name" value="NB-ARC"/>
</dbReference>
<dbReference type="InterPro" id="IPR007751">
    <property type="entry name" value="DUF676_lipase-like"/>
</dbReference>
<dbReference type="Gene3D" id="1.25.40.10">
    <property type="entry name" value="Tetratricopeptide repeat domain"/>
    <property type="match status" value="2"/>
</dbReference>
<evidence type="ECO:0000256" key="2">
    <source>
        <dbReference type="SAM" id="SignalP"/>
    </source>
</evidence>
<keyword evidence="2" id="KW-0732">Signal</keyword>
<dbReference type="PANTHER" id="PTHR48182:SF3">
    <property type="entry name" value="DUF676 DOMAIN-CONTAINING PROTEIN"/>
    <property type="match status" value="1"/>
</dbReference>
<dbReference type="Pfam" id="PF05057">
    <property type="entry name" value="DUF676"/>
    <property type="match status" value="1"/>
</dbReference>